<evidence type="ECO:0000313" key="3">
    <source>
        <dbReference type="EMBL" id="GHC11945.1"/>
    </source>
</evidence>
<name>A0A8J3GE66_9BACT</name>
<keyword evidence="2" id="KW-1133">Transmembrane helix</keyword>
<feature type="transmembrane region" description="Helical" evidence="2">
    <location>
        <begin position="32"/>
        <end position="51"/>
    </location>
</feature>
<keyword evidence="2" id="KW-0812">Transmembrane</keyword>
<accession>A0A8J3GE66</accession>
<evidence type="ECO:0000313" key="4">
    <source>
        <dbReference type="Proteomes" id="UP000642829"/>
    </source>
</evidence>
<proteinExistence type="predicted"/>
<dbReference type="AlphaFoldDB" id="A0A8J3GE66"/>
<organism evidence="3 4">
    <name type="scientific">Cerasicoccus arenae</name>
    <dbReference type="NCBI Taxonomy" id="424488"/>
    <lineage>
        <taxon>Bacteria</taxon>
        <taxon>Pseudomonadati</taxon>
        <taxon>Verrucomicrobiota</taxon>
        <taxon>Opitutia</taxon>
        <taxon>Puniceicoccales</taxon>
        <taxon>Cerasicoccaceae</taxon>
        <taxon>Cerasicoccus</taxon>
    </lineage>
</organism>
<evidence type="ECO:0000256" key="1">
    <source>
        <dbReference type="SAM" id="MobiDB-lite"/>
    </source>
</evidence>
<dbReference type="Proteomes" id="UP000642829">
    <property type="component" value="Unassembled WGS sequence"/>
</dbReference>
<reference evidence="3" key="1">
    <citation type="journal article" date="2014" name="Int. J. Syst. Evol. Microbiol.">
        <title>Complete genome sequence of Corynebacterium casei LMG S-19264T (=DSM 44701T), isolated from a smear-ripened cheese.</title>
        <authorList>
            <consortium name="US DOE Joint Genome Institute (JGI-PGF)"/>
            <person name="Walter F."/>
            <person name="Albersmeier A."/>
            <person name="Kalinowski J."/>
            <person name="Ruckert C."/>
        </authorList>
    </citation>
    <scope>NUCLEOTIDE SEQUENCE</scope>
    <source>
        <strain evidence="3">KCTC 12870</strain>
    </source>
</reference>
<evidence type="ECO:0000256" key="2">
    <source>
        <dbReference type="SAM" id="Phobius"/>
    </source>
</evidence>
<keyword evidence="2" id="KW-0472">Membrane</keyword>
<feature type="transmembrane region" description="Helical" evidence="2">
    <location>
        <begin position="209"/>
        <end position="231"/>
    </location>
</feature>
<feature type="transmembrane region" description="Helical" evidence="2">
    <location>
        <begin position="280"/>
        <end position="301"/>
    </location>
</feature>
<dbReference type="RefSeq" id="WP_189517048.1">
    <property type="nucleotide sequence ID" value="NZ_BMXG01000027.1"/>
</dbReference>
<keyword evidence="4" id="KW-1185">Reference proteome</keyword>
<feature type="transmembrane region" description="Helical" evidence="2">
    <location>
        <begin position="71"/>
        <end position="91"/>
    </location>
</feature>
<reference evidence="3" key="2">
    <citation type="submission" date="2020-09" db="EMBL/GenBank/DDBJ databases">
        <authorList>
            <person name="Sun Q."/>
            <person name="Kim S."/>
        </authorList>
    </citation>
    <scope>NUCLEOTIDE SEQUENCE</scope>
    <source>
        <strain evidence="3">KCTC 12870</strain>
    </source>
</reference>
<protein>
    <submittedName>
        <fullName evidence="3">Uncharacterized protein</fullName>
    </submittedName>
</protein>
<sequence>MSKGDSEDDSWDVSVKAFQEAFARIQKKGRPGGPGGCAELLLGILAIVFFIPRNVIMVFIRTYFGAQFLSVWSYIVTLFLAVVIFSVIHGLKKPDIPSPVYSPHANQVRSTNQEKPQPVKVLSDKYPVGEWIEFDGRWINLQAEPKLAFLKKTDGIVVYERPQIFEWVTPKAPEEKSNPTVARRAALETADTSALTLHRQEYRVWSNLFGLYFFMGLAQVVFFMGLAQVVFAQVNKHRGLVHSNSGGISLLFYLPEIGPWMGAYYEKTGRNLNHLLLEPALLVLLALIMGSIGYPAIKWFILLGTGGLFFQEIHILHNEQKEFTQAVDSFHDQKRQSSTRKQADKAVKRGAEKTFDGAAPFVSTPLHYPGYEAYSNFFPSAAEVRGHPSA</sequence>
<gene>
    <name evidence="3" type="ORF">GCM10007047_31640</name>
</gene>
<dbReference type="EMBL" id="BMXG01000027">
    <property type="protein sequence ID" value="GHC11945.1"/>
    <property type="molecule type" value="Genomic_DNA"/>
</dbReference>
<comment type="caution">
    <text evidence="3">The sequence shown here is derived from an EMBL/GenBank/DDBJ whole genome shotgun (WGS) entry which is preliminary data.</text>
</comment>
<feature type="region of interest" description="Disordered" evidence="1">
    <location>
        <begin position="330"/>
        <end position="351"/>
    </location>
</feature>